<proteinExistence type="inferred from homology"/>
<comment type="catalytic activity">
    <reaction evidence="5 6">
        <text>Exonucleolytic cleavage in either 5'- to 3'- or 3'- to 5'-direction to yield nucleoside 5'-phosphates.</text>
        <dbReference type="EC" id="3.1.11.6"/>
    </reaction>
</comment>
<feature type="domain" description="OB-fold nucleic acid binding" evidence="9">
    <location>
        <begin position="16"/>
        <end position="110"/>
    </location>
</feature>
<dbReference type="HAMAP" id="MF_00378">
    <property type="entry name" value="Exonuc_7_L"/>
    <property type="match status" value="1"/>
</dbReference>
<feature type="region of interest" description="Disordered" evidence="7">
    <location>
        <begin position="479"/>
        <end position="529"/>
    </location>
</feature>
<dbReference type="InterPro" id="IPR003753">
    <property type="entry name" value="Exonuc_VII_L"/>
</dbReference>
<evidence type="ECO:0000259" key="8">
    <source>
        <dbReference type="Pfam" id="PF02601"/>
    </source>
</evidence>
<gene>
    <name evidence="5 10" type="primary">xseA</name>
    <name evidence="10" type="ORF">GCM10017653_20870</name>
</gene>
<reference evidence="10" key="2">
    <citation type="submission" date="2023-01" db="EMBL/GenBank/DDBJ databases">
        <authorList>
            <person name="Sun Q."/>
            <person name="Evtushenko L."/>
        </authorList>
    </citation>
    <scope>NUCLEOTIDE SEQUENCE</scope>
    <source>
        <strain evidence="10">VKM B-2789</strain>
    </source>
</reference>
<dbReference type="PANTHER" id="PTHR30008">
    <property type="entry name" value="EXODEOXYRIBONUCLEASE 7 LARGE SUBUNIT"/>
    <property type="match status" value="1"/>
</dbReference>
<comment type="subcellular location">
    <subcellularLocation>
        <location evidence="5 6">Cytoplasm</location>
    </subcellularLocation>
</comment>
<sequence length="529" mass="56866">MSDLITESPVSNQPDWTVSELSGALKRTVEDAFGHVRVRGEISGYRGPHSSGHAYFSLKDTNARLDAVVWKTSFSRLKLKPEEGLEVVAIGRITTFPGKSSYQIVIEQLEYAGAGAIMAMLEERKRRLAAEGLFAPERKRRPPFLPRVIGVVTSPTGAVIRDILHRLSDRFPRRVLVWPVRVQGDTCGPEVAAAIRGFNALEPGGPIPRPDVLIVARGGGSLEDLLGFSDEAVVRAAAESAIPLISAVGHETDVTLIDFAADVRAPTPTAAAEMAVPVRGELLAAIQAGGARLSATMARAGERRRADLRSLARLLPSADTLLAVPRQRLDLAAGRLPRALKANAAAHRLQLTRAEGRLSPHRLTQLVAGRRERFTLVAGRLDAALRANANAHRERIHRARERFEGQHARLDPAWRRLLAERGRRLDAIGKLMGALSYRGVLARGFALVRAADGQPLRSAAAIASGQGLDIEFADGHVGAVAGERGPDAPPPTATRPPSPPSKRATRGRGAKAETKTLPNPPAQPTLFDD</sequence>
<dbReference type="PANTHER" id="PTHR30008:SF0">
    <property type="entry name" value="EXODEOXYRIBONUCLEASE 7 LARGE SUBUNIT"/>
    <property type="match status" value="1"/>
</dbReference>
<dbReference type="GO" id="GO:0006308">
    <property type="term" value="P:DNA catabolic process"/>
    <property type="evidence" value="ECO:0007669"/>
    <property type="project" value="UniProtKB-UniRule"/>
</dbReference>
<dbReference type="InterPro" id="IPR020579">
    <property type="entry name" value="Exonuc_VII_lsu_C"/>
</dbReference>
<keyword evidence="2 5" id="KW-0540">Nuclease</keyword>
<evidence type="ECO:0000256" key="2">
    <source>
        <dbReference type="ARBA" id="ARBA00022722"/>
    </source>
</evidence>
<name>A0A9W6JVP5_9HYPH</name>
<dbReference type="CDD" id="cd04489">
    <property type="entry name" value="ExoVII_LU_OBF"/>
    <property type="match status" value="1"/>
</dbReference>
<protein>
    <recommendedName>
        <fullName evidence="5">Exodeoxyribonuclease 7 large subunit</fullName>
        <ecNumber evidence="5">3.1.11.6</ecNumber>
    </recommendedName>
    <alternativeName>
        <fullName evidence="5">Exodeoxyribonuclease VII large subunit</fullName>
        <shortName evidence="5">Exonuclease VII large subunit</shortName>
    </alternativeName>
</protein>
<dbReference type="Pfam" id="PF02601">
    <property type="entry name" value="Exonuc_VII_L"/>
    <property type="match status" value="1"/>
</dbReference>
<comment type="function">
    <text evidence="5">Bidirectionally degrades single-stranded DNA into large acid-insoluble oligonucleotides, which are then degraded further into small acid-soluble oligonucleotides.</text>
</comment>
<dbReference type="NCBIfam" id="TIGR00237">
    <property type="entry name" value="xseA"/>
    <property type="match status" value="1"/>
</dbReference>
<keyword evidence="3 5" id="KW-0378">Hydrolase</keyword>
<evidence type="ECO:0000256" key="7">
    <source>
        <dbReference type="SAM" id="MobiDB-lite"/>
    </source>
</evidence>
<evidence type="ECO:0000313" key="11">
    <source>
        <dbReference type="Proteomes" id="UP001143330"/>
    </source>
</evidence>
<accession>A0A9W6JVP5</accession>
<dbReference type="Proteomes" id="UP001143330">
    <property type="component" value="Unassembled WGS sequence"/>
</dbReference>
<keyword evidence="4 5" id="KW-0269">Exonuclease</keyword>
<evidence type="ECO:0000256" key="3">
    <source>
        <dbReference type="ARBA" id="ARBA00022801"/>
    </source>
</evidence>
<dbReference type="EC" id="3.1.11.6" evidence="5"/>
<dbReference type="InterPro" id="IPR025824">
    <property type="entry name" value="OB-fold_nuc-bd_dom"/>
</dbReference>
<evidence type="ECO:0000313" key="10">
    <source>
        <dbReference type="EMBL" id="GLK84017.1"/>
    </source>
</evidence>
<dbReference type="Pfam" id="PF13742">
    <property type="entry name" value="tRNA_anti_2"/>
    <property type="match status" value="1"/>
</dbReference>
<comment type="caution">
    <text evidence="10">The sequence shown here is derived from an EMBL/GenBank/DDBJ whole genome shotgun (WGS) entry which is preliminary data.</text>
</comment>
<dbReference type="GO" id="GO:0003676">
    <property type="term" value="F:nucleic acid binding"/>
    <property type="evidence" value="ECO:0007669"/>
    <property type="project" value="InterPro"/>
</dbReference>
<dbReference type="GO" id="GO:0005737">
    <property type="term" value="C:cytoplasm"/>
    <property type="evidence" value="ECO:0007669"/>
    <property type="project" value="UniProtKB-SubCell"/>
</dbReference>
<keyword evidence="1 5" id="KW-0963">Cytoplasm</keyword>
<evidence type="ECO:0000256" key="4">
    <source>
        <dbReference type="ARBA" id="ARBA00022839"/>
    </source>
</evidence>
<dbReference type="GO" id="GO:0009318">
    <property type="term" value="C:exodeoxyribonuclease VII complex"/>
    <property type="evidence" value="ECO:0007669"/>
    <property type="project" value="UniProtKB-UniRule"/>
</dbReference>
<keyword evidence="11" id="KW-1185">Reference proteome</keyword>
<dbReference type="RefSeq" id="WP_213364208.1">
    <property type="nucleotide sequence ID" value="NZ_BSFM01000011.1"/>
</dbReference>
<comment type="subunit">
    <text evidence="5">Heterooligomer composed of large and small subunits.</text>
</comment>
<evidence type="ECO:0000256" key="6">
    <source>
        <dbReference type="RuleBase" id="RU004355"/>
    </source>
</evidence>
<feature type="domain" description="Exonuclease VII large subunit C-terminal" evidence="8">
    <location>
        <begin position="133"/>
        <end position="478"/>
    </location>
</feature>
<evidence type="ECO:0000256" key="5">
    <source>
        <dbReference type="HAMAP-Rule" id="MF_00378"/>
    </source>
</evidence>
<feature type="compositionally biased region" description="Pro residues" evidence="7">
    <location>
        <begin position="487"/>
        <end position="500"/>
    </location>
</feature>
<dbReference type="AlphaFoldDB" id="A0A9W6JVP5"/>
<comment type="similarity">
    <text evidence="5 6">Belongs to the XseA family.</text>
</comment>
<evidence type="ECO:0000256" key="1">
    <source>
        <dbReference type="ARBA" id="ARBA00022490"/>
    </source>
</evidence>
<dbReference type="GO" id="GO:0008855">
    <property type="term" value="F:exodeoxyribonuclease VII activity"/>
    <property type="evidence" value="ECO:0007669"/>
    <property type="project" value="UniProtKB-UniRule"/>
</dbReference>
<organism evidence="10 11">
    <name type="scientific">Ancylobacter defluvii</name>
    <dbReference type="NCBI Taxonomy" id="1282440"/>
    <lineage>
        <taxon>Bacteria</taxon>
        <taxon>Pseudomonadati</taxon>
        <taxon>Pseudomonadota</taxon>
        <taxon>Alphaproteobacteria</taxon>
        <taxon>Hyphomicrobiales</taxon>
        <taxon>Xanthobacteraceae</taxon>
        <taxon>Ancylobacter</taxon>
    </lineage>
</organism>
<reference evidence="10" key="1">
    <citation type="journal article" date="2014" name="Int. J. Syst. Evol. Microbiol.">
        <title>Complete genome sequence of Corynebacterium casei LMG S-19264T (=DSM 44701T), isolated from a smear-ripened cheese.</title>
        <authorList>
            <consortium name="US DOE Joint Genome Institute (JGI-PGF)"/>
            <person name="Walter F."/>
            <person name="Albersmeier A."/>
            <person name="Kalinowski J."/>
            <person name="Ruckert C."/>
        </authorList>
    </citation>
    <scope>NUCLEOTIDE SEQUENCE</scope>
    <source>
        <strain evidence="10">VKM B-2789</strain>
    </source>
</reference>
<dbReference type="EMBL" id="BSFM01000011">
    <property type="protein sequence ID" value="GLK84017.1"/>
    <property type="molecule type" value="Genomic_DNA"/>
</dbReference>
<evidence type="ECO:0000259" key="9">
    <source>
        <dbReference type="Pfam" id="PF13742"/>
    </source>
</evidence>